<accession>A0AAV6GNY0</accession>
<dbReference type="Proteomes" id="UP000823561">
    <property type="component" value="Chromosome 9"/>
</dbReference>
<proteinExistence type="predicted"/>
<name>A0AAV6GNY0_9TELE</name>
<dbReference type="AlphaFoldDB" id="A0AAV6GNY0"/>
<feature type="region of interest" description="Disordered" evidence="1">
    <location>
        <begin position="1"/>
        <end position="28"/>
    </location>
</feature>
<gene>
    <name evidence="2" type="ORF">AALO_G00128370</name>
</gene>
<evidence type="ECO:0000256" key="1">
    <source>
        <dbReference type="SAM" id="MobiDB-lite"/>
    </source>
</evidence>
<evidence type="ECO:0000313" key="2">
    <source>
        <dbReference type="EMBL" id="KAG5276144.1"/>
    </source>
</evidence>
<comment type="caution">
    <text evidence="2">The sequence shown here is derived from an EMBL/GenBank/DDBJ whole genome shotgun (WGS) entry which is preliminary data.</text>
</comment>
<protein>
    <submittedName>
        <fullName evidence="2">Uncharacterized protein</fullName>
    </submittedName>
</protein>
<organism evidence="2 3">
    <name type="scientific">Alosa alosa</name>
    <name type="common">allis shad</name>
    <dbReference type="NCBI Taxonomy" id="278164"/>
    <lineage>
        <taxon>Eukaryota</taxon>
        <taxon>Metazoa</taxon>
        <taxon>Chordata</taxon>
        <taxon>Craniata</taxon>
        <taxon>Vertebrata</taxon>
        <taxon>Euteleostomi</taxon>
        <taxon>Actinopterygii</taxon>
        <taxon>Neopterygii</taxon>
        <taxon>Teleostei</taxon>
        <taxon>Clupei</taxon>
        <taxon>Clupeiformes</taxon>
        <taxon>Clupeoidei</taxon>
        <taxon>Clupeidae</taxon>
        <taxon>Alosa</taxon>
    </lineage>
</organism>
<evidence type="ECO:0000313" key="3">
    <source>
        <dbReference type="Proteomes" id="UP000823561"/>
    </source>
</evidence>
<reference evidence="2" key="1">
    <citation type="submission" date="2020-10" db="EMBL/GenBank/DDBJ databases">
        <title>Chromosome-scale genome assembly of the Allis shad, Alosa alosa.</title>
        <authorList>
            <person name="Margot Z."/>
            <person name="Christophe K."/>
            <person name="Cabau C."/>
            <person name="Louis A."/>
            <person name="Berthelot C."/>
            <person name="Parey E."/>
            <person name="Roest Crollius H."/>
            <person name="Montfort J."/>
            <person name="Robinson-Rechavi M."/>
            <person name="Bucao C."/>
            <person name="Bouchez O."/>
            <person name="Gislard M."/>
            <person name="Lluch J."/>
            <person name="Milhes M."/>
            <person name="Lampietro C."/>
            <person name="Lopez Roques C."/>
            <person name="Donnadieu C."/>
            <person name="Braasch I."/>
            <person name="Desvignes T."/>
            <person name="Postlethwait J."/>
            <person name="Bobe J."/>
            <person name="Guiguen Y."/>
        </authorList>
    </citation>
    <scope>NUCLEOTIDE SEQUENCE</scope>
    <source>
        <strain evidence="2">M-15738</strain>
        <tissue evidence="2">Blood</tissue>
    </source>
</reference>
<dbReference type="EMBL" id="JADWDJ010000009">
    <property type="protein sequence ID" value="KAG5276144.1"/>
    <property type="molecule type" value="Genomic_DNA"/>
</dbReference>
<sequence>MFSAAPAIDSPDGLSPHRGLQEKACGGGKQEKSSWVHTVAIFKQIGRVQFPILGHISHYKKGPWARLPQATPNVASPPNLECIGTEQVRSATCCSGQLR</sequence>
<keyword evidence="3" id="KW-1185">Reference proteome</keyword>